<dbReference type="RefSeq" id="WP_141608927.1">
    <property type="nucleotide sequence ID" value="NZ_VIGC02000005.1"/>
</dbReference>
<organism evidence="3 4">
    <name type="scientific">Litorilinea aerophila</name>
    <dbReference type="NCBI Taxonomy" id="1204385"/>
    <lineage>
        <taxon>Bacteria</taxon>
        <taxon>Bacillati</taxon>
        <taxon>Chloroflexota</taxon>
        <taxon>Caldilineae</taxon>
        <taxon>Caldilineales</taxon>
        <taxon>Caldilineaceae</taxon>
        <taxon>Litorilinea</taxon>
    </lineage>
</organism>
<dbReference type="Gene3D" id="3.30.390.10">
    <property type="entry name" value="Enolase-like, N-terminal domain"/>
    <property type="match status" value="1"/>
</dbReference>
<dbReference type="InParanoid" id="A0A540VJP4"/>
<dbReference type="InterPro" id="IPR036849">
    <property type="entry name" value="Enolase-like_C_sf"/>
</dbReference>
<dbReference type="SMART" id="SM00922">
    <property type="entry name" value="MR_MLE"/>
    <property type="match status" value="1"/>
</dbReference>
<dbReference type="PANTHER" id="PTHR48080:SF2">
    <property type="entry name" value="D-GALACTONATE DEHYDRATASE"/>
    <property type="match status" value="1"/>
</dbReference>
<comment type="caution">
    <text evidence="3">The sequence shown here is derived from an EMBL/GenBank/DDBJ whole genome shotgun (WGS) entry which is preliminary data.</text>
</comment>
<dbReference type="PANTHER" id="PTHR48080">
    <property type="entry name" value="D-GALACTONATE DEHYDRATASE-RELATED"/>
    <property type="match status" value="1"/>
</dbReference>
<dbReference type="SUPFAM" id="SSF54826">
    <property type="entry name" value="Enolase N-terminal domain-like"/>
    <property type="match status" value="1"/>
</dbReference>
<dbReference type="InterPro" id="IPR013342">
    <property type="entry name" value="Mandelate_racemase_C"/>
</dbReference>
<name>A0A540VJP4_9CHLR</name>
<keyword evidence="1" id="KW-0456">Lyase</keyword>
<dbReference type="EMBL" id="VIGC01000005">
    <property type="protein sequence ID" value="TQE96942.1"/>
    <property type="molecule type" value="Genomic_DNA"/>
</dbReference>
<dbReference type="SFLD" id="SFLDG00179">
    <property type="entry name" value="mandelate_racemase"/>
    <property type="match status" value="1"/>
</dbReference>
<evidence type="ECO:0000313" key="3">
    <source>
        <dbReference type="EMBL" id="TQE96942.1"/>
    </source>
</evidence>
<dbReference type="GO" id="GO:0009063">
    <property type="term" value="P:amino acid catabolic process"/>
    <property type="evidence" value="ECO:0007669"/>
    <property type="project" value="InterPro"/>
</dbReference>
<keyword evidence="4" id="KW-1185">Reference proteome</keyword>
<dbReference type="InterPro" id="IPR034593">
    <property type="entry name" value="DgoD-like"/>
</dbReference>
<evidence type="ECO:0000256" key="1">
    <source>
        <dbReference type="ARBA" id="ARBA00023239"/>
    </source>
</evidence>
<dbReference type="SFLD" id="SFLDS00001">
    <property type="entry name" value="Enolase"/>
    <property type="match status" value="1"/>
</dbReference>
<dbReference type="InterPro" id="IPR013341">
    <property type="entry name" value="Mandelate_racemase_N_dom"/>
</dbReference>
<dbReference type="Gene3D" id="3.20.20.120">
    <property type="entry name" value="Enolase-like C-terminal domain"/>
    <property type="match status" value="1"/>
</dbReference>
<sequence length="394" mass="43793">MKVTAIQTFIVDGGFRPWTFVKMETDEPGLIGWGDCTDWGSPGPVAATVERLSELVIGRDPMQVEAIWWDLTAATMRHVGGIAWKAMAGIDSALWDIRGKALGAPVWQLLGGKMRDRLRLYWSHCGTVRARFADRLGLPRVETTDDLRALAEEVLARGFTAIKTNLFPLRDRPETQALMSRMTHHGGDAPPEVIRNAQAIVGTFREALGPDVGIALDVAFTYRLGGAIKLARALEPYELMWLETETLDPEALRLVRESTRTPICTGESLFGTHQYKPYLQLHAQDIIMPDLAWNGLTMGKKIADMAHAYDTLVAPHNCHSPLTTLVSAALCATIPNFYILEFDVDDPPWRDEIMTHPLEIEDGFLKLSDRPGLGSDLIEAELRKHPPGHYPGVR</sequence>
<dbReference type="Proteomes" id="UP000317371">
    <property type="component" value="Unassembled WGS sequence"/>
</dbReference>
<dbReference type="OrthoDB" id="9775391at2"/>
<dbReference type="InterPro" id="IPR018110">
    <property type="entry name" value="Mandel_Rmase/mucon_lact_enz_CS"/>
</dbReference>
<evidence type="ECO:0000313" key="4">
    <source>
        <dbReference type="Proteomes" id="UP000317371"/>
    </source>
</evidence>
<dbReference type="PROSITE" id="PS00908">
    <property type="entry name" value="MR_MLE_1"/>
    <property type="match status" value="1"/>
</dbReference>
<reference evidence="3 4" key="1">
    <citation type="submission" date="2019-06" db="EMBL/GenBank/DDBJ databases">
        <title>Genome sequence of Litorilinea aerophila BAA-2444.</title>
        <authorList>
            <person name="Maclea K.S."/>
            <person name="Maurais E.G."/>
            <person name="Iannazzi L.C."/>
        </authorList>
    </citation>
    <scope>NUCLEOTIDE SEQUENCE [LARGE SCALE GENOMIC DNA]</scope>
    <source>
        <strain evidence="3 4">ATCC BAA-2444</strain>
    </source>
</reference>
<dbReference type="Pfam" id="PF02746">
    <property type="entry name" value="MR_MLE_N"/>
    <property type="match status" value="1"/>
</dbReference>
<gene>
    <name evidence="3" type="ORF">FKZ61_04695</name>
</gene>
<dbReference type="InterPro" id="IPR029017">
    <property type="entry name" value="Enolase-like_N"/>
</dbReference>
<feature type="domain" description="Mandelate racemase/muconate lactonizing enzyme C-terminal" evidence="2">
    <location>
        <begin position="144"/>
        <end position="262"/>
    </location>
</feature>
<dbReference type="AlphaFoldDB" id="A0A540VJP4"/>
<dbReference type="Pfam" id="PF13378">
    <property type="entry name" value="MR_MLE_C"/>
    <property type="match status" value="1"/>
</dbReference>
<evidence type="ECO:0000259" key="2">
    <source>
        <dbReference type="SMART" id="SM00922"/>
    </source>
</evidence>
<dbReference type="GO" id="GO:0016829">
    <property type="term" value="F:lyase activity"/>
    <property type="evidence" value="ECO:0007669"/>
    <property type="project" value="UniProtKB-KW"/>
</dbReference>
<proteinExistence type="predicted"/>
<dbReference type="CDD" id="cd03316">
    <property type="entry name" value="MR_like"/>
    <property type="match status" value="1"/>
</dbReference>
<protein>
    <submittedName>
        <fullName evidence="3">Mandelate racemase/muconate lactonizing enzyme family protein</fullName>
    </submittedName>
</protein>
<accession>A0A540VJP4</accession>
<dbReference type="SUPFAM" id="SSF51604">
    <property type="entry name" value="Enolase C-terminal domain-like"/>
    <property type="match status" value="1"/>
</dbReference>
<dbReference type="InterPro" id="IPR029065">
    <property type="entry name" value="Enolase_C-like"/>
</dbReference>